<reference evidence="5" key="1">
    <citation type="submission" date="2025-08" db="UniProtKB">
        <authorList>
            <consortium name="RefSeq"/>
        </authorList>
    </citation>
    <scope>IDENTIFICATION</scope>
    <source>
        <tissue evidence="5">Fruit stalk</tissue>
    </source>
</reference>
<keyword evidence="1" id="KW-0812">Transmembrane</keyword>
<keyword evidence="2" id="KW-0732">Signal</keyword>
<evidence type="ECO:0000256" key="1">
    <source>
        <dbReference type="SAM" id="Phobius"/>
    </source>
</evidence>
<proteinExistence type="predicted"/>
<dbReference type="InterPro" id="IPR039307">
    <property type="entry name" value="LORELEI-like"/>
</dbReference>
<evidence type="ECO:0000313" key="4">
    <source>
        <dbReference type="Proteomes" id="UP000515121"/>
    </source>
</evidence>
<gene>
    <name evidence="5" type="primary">LOC111301509</name>
</gene>
<dbReference type="InterPro" id="IPR058888">
    <property type="entry name" value="LLG1-like"/>
</dbReference>
<keyword evidence="1" id="KW-0472">Membrane</keyword>
<evidence type="ECO:0000313" key="5">
    <source>
        <dbReference type="RefSeq" id="XP_022752968.1"/>
    </source>
</evidence>
<feature type="chain" id="PRO_5027774761" evidence="2">
    <location>
        <begin position="23"/>
        <end position="165"/>
    </location>
</feature>
<sequence>METEKSFSWFAVFFLLLVVSHSTSISDVLLHSFTSTGRNLLQAKKACPVNFEFQNYTIITSQCKGPHYPLDRCCSAFKEFACPYEEQINDLTSDCASIMFSNINLHGQYPPGLFASECREGKEGLACPASPPSTSENASGCQLICNPSVLLMATTGFVVFLLVLL</sequence>
<evidence type="ECO:0000259" key="3">
    <source>
        <dbReference type="Pfam" id="PF26578"/>
    </source>
</evidence>
<feature type="domain" description="GPI-anchored protein LLG1-like" evidence="3">
    <location>
        <begin position="49"/>
        <end position="125"/>
    </location>
</feature>
<dbReference type="AlphaFoldDB" id="A0A6P5ZJ99"/>
<organism evidence="4 5">
    <name type="scientific">Durio zibethinus</name>
    <name type="common">Durian</name>
    <dbReference type="NCBI Taxonomy" id="66656"/>
    <lineage>
        <taxon>Eukaryota</taxon>
        <taxon>Viridiplantae</taxon>
        <taxon>Streptophyta</taxon>
        <taxon>Embryophyta</taxon>
        <taxon>Tracheophyta</taxon>
        <taxon>Spermatophyta</taxon>
        <taxon>Magnoliopsida</taxon>
        <taxon>eudicotyledons</taxon>
        <taxon>Gunneridae</taxon>
        <taxon>Pentapetalae</taxon>
        <taxon>rosids</taxon>
        <taxon>malvids</taxon>
        <taxon>Malvales</taxon>
        <taxon>Malvaceae</taxon>
        <taxon>Helicteroideae</taxon>
        <taxon>Durio</taxon>
    </lineage>
</organism>
<dbReference type="Pfam" id="PF26578">
    <property type="entry name" value="LLG1"/>
    <property type="match status" value="1"/>
</dbReference>
<feature type="signal peptide" evidence="2">
    <location>
        <begin position="1"/>
        <end position="22"/>
    </location>
</feature>
<dbReference type="Proteomes" id="UP000515121">
    <property type="component" value="Unplaced"/>
</dbReference>
<dbReference type="RefSeq" id="XP_022752968.1">
    <property type="nucleotide sequence ID" value="XM_022897233.1"/>
</dbReference>
<keyword evidence="4" id="KW-1185">Reference proteome</keyword>
<protein>
    <submittedName>
        <fullName evidence="5">GPI-anchored protein LLG1-like</fullName>
    </submittedName>
</protein>
<dbReference type="PANTHER" id="PTHR31533">
    <property type="entry name" value="GPI-ANCHORED PROTEIN LLG1-RELATED-RELATED"/>
    <property type="match status" value="1"/>
</dbReference>
<name>A0A6P5ZJ99_DURZI</name>
<feature type="transmembrane region" description="Helical" evidence="1">
    <location>
        <begin position="147"/>
        <end position="164"/>
    </location>
</feature>
<dbReference type="GeneID" id="111301509"/>
<dbReference type="OrthoDB" id="585255at2759"/>
<keyword evidence="1" id="KW-1133">Transmembrane helix</keyword>
<evidence type="ECO:0000256" key="2">
    <source>
        <dbReference type="SAM" id="SignalP"/>
    </source>
</evidence>
<accession>A0A6P5ZJ99</accession>
<dbReference type="KEGG" id="dzi:111301509"/>
<dbReference type="PANTHER" id="PTHR31533:SF2">
    <property type="entry name" value="GPI-ANCHORED PROTEIN LLG1"/>
    <property type="match status" value="1"/>
</dbReference>